<evidence type="ECO:0000313" key="2">
    <source>
        <dbReference type="Proteomes" id="UP000733379"/>
    </source>
</evidence>
<gene>
    <name evidence="1" type="ORF">KO481_12535</name>
</gene>
<comment type="caution">
    <text evidence="1">The sequence shown here is derived from an EMBL/GenBank/DDBJ whole genome shotgun (WGS) entry which is preliminary data.</text>
</comment>
<dbReference type="Proteomes" id="UP000733379">
    <property type="component" value="Unassembled WGS sequence"/>
</dbReference>
<reference evidence="1 2" key="1">
    <citation type="submission" date="2021-06" db="EMBL/GenBank/DDBJ databases">
        <title>Actinomycetes sequencing.</title>
        <authorList>
            <person name="Shan Q."/>
        </authorList>
    </citation>
    <scope>NUCLEOTIDE SEQUENCE [LARGE SCALE GENOMIC DNA]</scope>
    <source>
        <strain evidence="1 2">NEAU-G5</strain>
    </source>
</reference>
<keyword evidence="2" id="KW-1185">Reference proteome</keyword>
<dbReference type="RefSeq" id="WP_215917207.1">
    <property type="nucleotide sequence ID" value="NZ_JAHKNI010000003.1"/>
</dbReference>
<sequence length="102" mass="10762">MTTATLRPPAIHRSAGTQPREVGVIARVQDAVRALPAPLPPGDTVRAATVGDMASIHVIDVRTVAVVASRDRHIQPIAAMIARHMPDLIVTVIHSAITVSIP</sequence>
<protein>
    <submittedName>
        <fullName evidence="1">Uncharacterized protein</fullName>
    </submittedName>
</protein>
<evidence type="ECO:0000313" key="1">
    <source>
        <dbReference type="EMBL" id="MBU3062350.1"/>
    </source>
</evidence>
<accession>A0ABS6AZC3</accession>
<name>A0ABS6AZC3_9NOCA</name>
<proteinExistence type="predicted"/>
<dbReference type="EMBL" id="JAHKNI010000003">
    <property type="protein sequence ID" value="MBU3062350.1"/>
    <property type="molecule type" value="Genomic_DNA"/>
</dbReference>
<organism evidence="1 2">
    <name type="scientific">Nocardia albiluteola</name>
    <dbReference type="NCBI Taxonomy" id="2842303"/>
    <lineage>
        <taxon>Bacteria</taxon>
        <taxon>Bacillati</taxon>
        <taxon>Actinomycetota</taxon>
        <taxon>Actinomycetes</taxon>
        <taxon>Mycobacteriales</taxon>
        <taxon>Nocardiaceae</taxon>
        <taxon>Nocardia</taxon>
    </lineage>
</organism>